<accession>A0A926ZGG8</accession>
<organism evidence="9 10">
    <name type="scientific">Aerosakkonema funiforme FACHB-1375</name>
    <dbReference type="NCBI Taxonomy" id="2949571"/>
    <lineage>
        <taxon>Bacteria</taxon>
        <taxon>Bacillati</taxon>
        <taxon>Cyanobacteriota</taxon>
        <taxon>Cyanophyceae</taxon>
        <taxon>Oscillatoriophycideae</taxon>
        <taxon>Aerosakkonematales</taxon>
        <taxon>Aerosakkonemataceae</taxon>
        <taxon>Aerosakkonema</taxon>
    </lineage>
</organism>
<dbReference type="Proteomes" id="UP000641646">
    <property type="component" value="Unassembled WGS sequence"/>
</dbReference>
<dbReference type="GO" id="GO:0005509">
    <property type="term" value="F:calcium ion binding"/>
    <property type="evidence" value="ECO:0007669"/>
    <property type="project" value="InterPro"/>
</dbReference>
<dbReference type="InterPro" id="IPR050557">
    <property type="entry name" value="RTX_toxin/Mannuronan_C5-epim"/>
</dbReference>
<keyword evidence="6" id="KW-0325">Glycoprotein</keyword>
<dbReference type="Pfam" id="PF14312">
    <property type="entry name" value="FG-GAP_2"/>
    <property type="match status" value="3"/>
</dbReference>
<sequence length="820" mass="84106">MATLLGTLENDTLIGTPEDDFALGNSGNDNLLGLEANDQLNGNTGNDTANGGVGNDLVRGGKDNDLLLGDVGNDSLYGDLGNDTARGGNGDDFLYGDSGIESNFSGDGDDFLFGEAGNDTLFGLDGNDSLLGDTGADVINGNQGNDTVYGGDGSDLLRGGIDNDRIFAELGDDSLYGDLGDDTLFGAEGKDAIFGGRGEDLLSGNEDDDEINGNQGNDTVFGGQGNDILRGGRDDDIISGDVGDDLIYGDRGIDTLTGGDGKDIFFLEKGIGGASLTQADIITDFVNGEDAIGLIAGFQVSDLNIFQGTGANTNDTIIQDNLTGQFLAVLKGVNRSAIDSADFSIPGVFTFTAPTFQVNEDGTPIQAVTVTRTDGLNAAASVTVTSSNGTATAPADYNNTPVVLNFAAGETSKTVTIPIVNDAVGEYTESINLNLTNPTGGTEVGLQNSAVLQIVDNDSVSVPKLTFDIPDSSTFRFGISIEPLNNSVLIQSSGDSSLPGANGAAYKFDVTTGALLQSFFRPDDANFFDMSIGTVGNNVLIGAPRSFGSAAAYLFDGDTGTLLKSFVNPSSNRNLLFGSSVEALGNNILIAAPDDDREAPDDGAVYLFDGNTGALLQTFLDPTPDNFDWFGYSLAAVGNNVLIGAPFGNTAGANAAAAYLFDSTTGALLQTFLNPTPGEHDSFGISVAAAGNNVLIGAPGTPAAGAAYLFDSTTGALLQTFLNPTLDVFEGFGSPIVAVGNNVLIGAPFHNTSVENSGAAYLFDGSTGALLQTYLNPKPESEGYGYSQGDFFGSSLAAVGNNIIIGAPSDNEAAGAVYLF</sequence>
<dbReference type="SUPFAM" id="SSF51120">
    <property type="entry name" value="beta-Roll"/>
    <property type="match status" value="2"/>
</dbReference>
<dbReference type="PANTHER" id="PTHR38340">
    <property type="entry name" value="S-LAYER PROTEIN"/>
    <property type="match status" value="1"/>
</dbReference>
<comment type="caution">
    <text evidence="9">The sequence shown here is derived from an EMBL/GenBank/DDBJ whole genome shotgun (WGS) entry which is preliminary data.</text>
</comment>
<dbReference type="PRINTS" id="PR00313">
    <property type="entry name" value="CABNDNGRPT"/>
</dbReference>
<dbReference type="EMBL" id="JACJPW010000032">
    <property type="protein sequence ID" value="MBD2182213.1"/>
    <property type="molecule type" value="Genomic_DNA"/>
</dbReference>
<dbReference type="Pfam" id="PF03160">
    <property type="entry name" value="Calx-beta"/>
    <property type="match status" value="1"/>
</dbReference>
<feature type="region of interest" description="Disordered" evidence="7">
    <location>
        <begin position="35"/>
        <end position="56"/>
    </location>
</feature>
<feature type="compositionally biased region" description="Low complexity" evidence="7">
    <location>
        <begin position="41"/>
        <end position="50"/>
    </location>
</feature>
<feature type="domain" description="Calx-beta" evidence="8">
    <location>
        <begin position="336"/>
        <end position="436"/>
    </location>
</feature>
<dbReference type="InterPro" id="IPR028994">
    <property type="entry name" value="Integrin_alpha_N"/>
</dbReference>
<keyword evidence="4" id="KW-0677">Repeat</keyword>
<evidence type="ECO:0000313" key="10">
    <source>
        <dbReference type="Proteomes" id="UP000641646"/>
    </source>
</evidence>
<dbReference type="RefSeq" id="WP_190465020.1">
    <property type="nucleotide sequence ID" value="NZ_JACJPW010000032.1"/>
</dbReference>
<dbReference type="InterPro" id="IPR038081">
    <property type="entry name" value="CalX-like_sf"/>
</dbReference>
<dbReference type="InterPro" id="IPR018511">
    <property type="entry name" value="Hemolysin-typ_Ca-bd_CS"/>
</dbReference>
<dbReference type="InterPro" id="IPR003644">
    <property type="entry name" value="Calx_beta"/>
</dbReference>
<dbReference type="Gene3D" id="2.130.10.130">
    <property type="entry name" value="Integrin alpha, N-terminal"/>
    <property type="match status" value="1"/>
</dbReference>
<evidence type="ECO:0000256" key="1">
    <source>
        <dbReference type="ARBA" id="ARBA00004613"/>
    </source>
</evidence>
<dbReference type="PROSITE" id="PS51470">
    <property type="entry name" value="FG_GAP"/>
    <property type="match status" value="2"/>
</dbReference>
<gene>
    <name evidence="9" type="ORF">H6G03_14070</name>
</gene>
<evidence type="ECO:0000256" key="4">
    <source>
        <dbReference type="ARBA" id="ARBA00022737"/>
    </source>
</evidence>
<keyword evidence="2" id="KW-0964">Secreted</keyword>
<dbReference type="SUPFAM" id="SSF50998">
    <property type="entry name" value="Quinoprotein alcohol dehydrogenase-like"/>
    <property type="match status" value="1"/>
</dbReference>
<evidence type="ECO:0000259" key="8">
    <source>
        <dbReference type="SMART" id="SM00237"/>
    </source>
</evidence>
<keyword evidence="10" id="KW-1185">Reference proteome</keyword>
<protein>
    <recommendedName>
        <fullName evidence="8">Calx-beta domain-containing protein</fullName>
    </recommendedName>
</protein>
<reference evidence="9" key="2">
    <citation type="submission" date="2020-08" db="EMBL/GenBank/DDBJ databases">
        <authorList>
            <person name="Chen M."/>
            <person name="Teng W."/>
            <person name="Zhao L."/>
            <person name="Hu C."/>
            <person name="Zhou Y."/>
            <person name="Han B."/>
            <person name="Song L."/>
            <person name="Shu W."/>
        </authorList>
    </citation>
    <scope>NUCLEOTIDE SEQUENCE</scope>
    <source>
        <strain evidence="9">FACHB-1375</strain>
    </source>
</reference>
<dbReference type="GO" id="GO:0016020">
    <property type="term" value="C:membrane"/>
    <property type="evidence" value="ECO:0007669"/>
    <property type="project" value="InterPro"/>
</dbReference>
<dbReference type="SMART" id="SM00191">
    <property type="entry name" value="Int_alpha"/>
    <property type="match status" value="4"/>
</dbReference>
<dbReference type="PROSITE" id="PS00330">
    <property type="entry name" value="HEMOLYSIN_CALCIUM"/>
    <property type="match status" value="1"/>
</dbReference>
<evidence type="ECO:0000256" key="2">
    <source>
        <dbReference type="ARBA" id="ARBA00022525"/>
    </source>
</evidence>
<dbReference type="SMART" id="SM00237">
    <property type="entry name" value="Calx_beta"/>
    <property type="match status" value="1"/>
</dbReference>
<dbReference type="InterPro" id="IPR011047">
    <property type="entry name" value="Quinoprotein_ADH-like_sf"/>
</dbReference>
<dbReference type="Gene3D" id="2.150.10.10">
    <property type="entry name" value="Serralysin-like metalloprotease, C-terminal"/>
    <property type="match status" value="4"/>
</dbReference>
<keyword evidence="3" id="KW-0732">Signal</keyword>
<evidence type="ECO:0000313" key="9">
    <source>
        <dbReference type="EMBL" id="MBD2182213.1"/>
    </source>
</evidence>
<dbReference type="GO" id="GO:0005576">
    <property type="term" value="C:extracellular region"/>
    <property type="evidence" value="ECO:0007669"/>
    <property type="project" value="UniProtKB-SubCell"/>
</dbReference>
<evidence type="ECO:0000256" key="3">
    <source>
        <dbReference type="ARBA" id="ARBA00022729"/>
    </source>
</evidence>
<dbReference type="PANTHER" id="PTHR38340:SF1">
    <property type="entry name" value="S-LAYER PROTEIN"/>
    <property type="match status" value="1"/>
</dbReference>
<evidence type="ECO:0000256" key="6">
    <source>
        <dbReference type="ARBA" id="ARBA00023180"/>
    </source>
</evidence>
<dbReference type="InterPro" id="IPR015943">
    <property type="entry name" value="WD40/YVTN_repeat-like_dom_sf"/>
</dbReference>
<dbReference type="Gene3D" id="2.130.10.10">
    <property type="entry name" value="YVTN repeat-like/Quinoprotein amine dehydrogenase"/>
    <property type="match status" value="1"/>
</dbReference>
<proteinExistence type="predicted"/>
<evidence type="ECO:0000256" key="7">
    <source>
        <dbReference type="SAM" id="MobiDB-lite"/>
    </source>
</evidence>
<dbReference type="InterPro" id="IPR013519">
    <property type="entry name" value="Int_alpha_beta-p"/>
</dbReference>
<dbReference type="AlphaFoldDB" id="A0A926ZGG8"/>
<dbReference type="InterPro" id="IPR001343">
    <property type="entry name" value="Hemolysn_Ca-bd"/>
</dbReference>
<dbReference type="Gene3D" id="2.60.40.2030">
    <property type="match status" value="1"/>
</dbReference>
<dbReference type="SUPFAM" id="SSF141072">
    <property type="entry name" value="CalX-like"/>
    <property type="match status" value="1"/>
</dbReference>
<dbReference type="InterPro" id="IPR013517">
    <property type="entry name" value="FG-GAP"/>
</dbReference>
<reference evidence="9" key="1">
    <citation type="journal article" date="2015" name="ISME J.">
        <title>Draft Genome Sequence of Streptomyces incarnatus NRRL8089, which Produces the Nucleoside Antibiotic Sinefungin.</title>
        <authorList>
            <person name="Oshima K."/>
            <person name="Hattori M."/>
            <person name="Shimizu H."/>
            <person name="Fukuda K."/>
            <person name="Nemoto M."/>
            <person name="Inagaki K."/>
            <person name="Tamura T."/>
        </authorList>
    </citation>
    <scope>NUCLEOTIDE SEQUENCE</scope>
    <source>
        <strain evidence="9">FACHB-1375</strain>
    </source>
</reference>
<name>A0A926ZGG8_9CYAN</name>
<dbReference type="GO" id="GO:0007154">
    <property type="term" value="P:cell communication"/>
    <property type="evidence" value="ECO:0007669"/>
    <property type="project" value="InterPro"/>
</dbReference>
<keyword evidence="5" id="KW-0106">Calcium</keyword>
<dbReference type="Pfam" id="PF00353">
    <property type="entry name" value="HemolysinCabind"/>
    <property type="match status" value="6"/>
</dbReference>
<evidence type="ECO:0000256" key="5">
    <source>
        <dbReference type="ARBA" id="ARBA00022837"/>
    </source>
</evidence>
<dbReference type="InterPro" id="IPR011049">
    <property type="entry name" value="Serralysin-like_metalloprot_C"/>
</dbReference>
<comment type="subcellular location">
    <subcellularLocation>
        <location evidence="1">Secreted</location>
    </subcellularLocation>
</comment>